<accession>A0A3A6QYR4</accession>
<evidence type="ECO:0000313" key="1">
    <source>
        <dbReference type="EMBL" id="RJX73639.1"/>
    </source>
</evidence>
<sequence length="181" mass="20340">MDPSSYEMKLLTPRGVLGSTIILDEAFRSSFQSRFLCTNEITLIKALRDHLGYHQVYARCTDVPMLTQGALASVLIVCNSIGQSLNQGLEHISNTEDVLYNRQTPPTNSVDTIQIGHAYNVITNFGVHTIIICEADELYFRGVIISHGEFAIPHLDECLQQFSIIEGKKHYLVPIGQYQFH</sequence>
<evidence type="ECO:0000313" key="2">
    <source>
        <dbReference type="Proteomes" id="UP000273252"/>
    </source>
</evidence>
<dbReference type="RefSeq" id="WP_120029880.1">
    <property type="nucleotide sequence ID" value="NZ_QVMU01000003.1"/>
</dbReference>
<dbReference type="AlphaFoldDB" id="A0A3A6QYR4"/>
<protein>
    <submittedName>
        <fullName evidence="1">Uncharacterized protein</fullName>
    </submittedName>
</protein>
<reference evidence="1 2" key="1">
    <citation type="submission" date="2018-08" db="EMBL/GenBank/DDBJ databases">
        <title>Vibrio isolated from the Eastern China Marginal Seas.</title>
        <authorList>
            <person name="Li Y."/>
        </authorList>
    </citation>
    <scope>NUCLEOTIDE SEQUENCE [LARGE SCALE GENOMIC DNA]</scope>
    <source>
        <strain evidence="1 2">BEI233</strain>
    </source>
</reference>
<proteinExistence type="predicted"/>
<comment type="caution">
    <text evidence="1">The sequence shown here is derived from an EMBL/GenBank/DDBJ whole genome shotgun (WGS) entry which is preliminary data.</text>
</comment>
<gene>
    <name evidence="1" type="ORF">DZ860_05250</name>
</gene>
<dbReference type="EMBL" id="QVMU01000003">
    <property type="protein sequence ID" value="RJX73639.1"/>
    <property type="molecule type" value="Genomic_DNA"/>
</dbReference>
<keyword evidence="2" id="KW-1185">Reference proteome</keyword>
<name>A0A3A6QYR4_9VIBR</name>
<organism evidence="1 2">
    <name type="scientific">Vibrio sinensis</name>
    <dbReference type="NCBI Taxonomy" id="2302434"/>
    <lineage>
        <taxon>Bacteria</taxon>
        <taxon>Pseudomonadati</taxon>
        <taxon>Pseudomonadota</taxon>
        <taxon>Gammaproteobacteria</taxon>
        <taxon>Vibrionales</taxon>
        <taxon>Vibrionaceae</taxon>
        <taxon>Vibrio</taxon>
    </lineage>
</organism>
<dbReference type="Proteomes" id="UP000273252">
    <property type="component" value="Unassembled WGS sequence"/>
</dbReference>